<proteinExistence type="predicted"/>
<dbReference type="InterPro" id="IPR045142">
    <property type="entry name" value="BCAS3-like"/>
</dbReference>
<reference evidence="3" key="2">
    <citation type="journal article" date="2015" name="Data Brief">
        <title>Shoot transcriptome of the giant reed, Arundo donax.</title>
        <authorList>
            <person name="Barrero R.A."/>
            <person name="Guerrero F.D."/>
            <person name="Moolhuijzen P."/>
            <person name="Goolsby J.A."/>
            <person name="Tidwell J."/>
            <person name="Bellgard S.E."/>
            <person name="Bellgard M.I."/>
        </authorList>
    </citation>
    <scope>NUCLEOTIDE SEQUENCE</scope>
    <source>
        <tissue evidence="3">Shoot tissue taken approximately 20 cm above the soil surface</tissue>
    </source>
</reference>
<dbReference type="PANTHER" id="PTHR13268">
    <property type="entry name" value="BREAST CARCINOMA AMPLIFIED SEQUENCE 3"/>
    <property type="match status" value="1"/>
</dbReference>
<dbReference type="EMBL" id="GBRH01217487">
    <property type="protein sequence ID" value="JAD80408.1"/>
    <property type="molecule type" value="Transcribed_RNA"/>
</dbReference>
<organism evidence="3">
    <name type="scientific">Arundo donax</name>
    <name type="common">Giant reed</name>
    <name type="synonym">Donax arundinaceus</name>
    <dbReference type="NCBI Taxonomy" id="35708"/>
    <lineage>
        <taxon>Eukaryota</taxon>
        <taxon>Viridiplantae</taxon>
        <taxon>Streptophyta</taxon>
        <taxon>Embryophyta</taxon>
        <taxon>Tracheophyta</taxon>
        <taxon>Spermatophyta</taxon>
        <taxon>Magnoliopsida</taxon>
        <taxon>Liliopsida</taxon>
        <taxon>Poales</taxon>
        <taxon>Poaceae</taxon>
        <taxon>PACMAD clade</taxon>
        <taxon>Arundinoideae</taxon>
        <taxon>Arundineae</taxon>
        <taxon>Arundo</taxon>
    </lineage>
</organism>
<dbReference type="GO" id="GO:0005737">
    <property type="term" value="C:cytoplasm"/>
    <property type="evidence" value="ECO:0007669"/>
    <property type="project" value="TreeGrafter"/>
</dbReference>
<dbReference type="AlphaFoldDB" id="A0A0A9D155"/>
<sequence length="246" mass="27077">MSGKEIMRVRERSSWHLSNAEVQISSWRIPIWQKSKICFYVMDHLAAESGETVGLSGGEIEIEKLPLHEVEIRRRELLPVFKQFQYSKQNSSDRNHSNGGFQNALSHIGEAQNNGLYESKPVPPVSGFYTDMRKTANMNGLSRPSLSGPSSAVTLQQAGKCNSVGSPKAANSTAHHKVENESNGYVSTPPETNASPEDRERVDFVPSHMRPLNSFSLLDGSLDDGVLSPADSVPCKPMLLEGRIVT</sequence>
<name>A0A0A9D155_ARUDO</name>
<dbReference type="GO" id="GO:0006914">
    <property type="term" value="P:autophagy"/>
    <property type="evidence" value="ECO:0007669"/>
    <property type="project" value="InterPro"/>
</dbReference>
<dbReference type="Pfam" id="PF12490">
    <property type="entry name" value="BCAS3"/>
    <property type="match status" value="1"/>
</dbReference>
<dbReference type="GO" id="GO:0042594">
    <property type="term" value="P:response to starvation"/>
    <property type="evidence" value="ECO:0007669"/>
    <property type="project" value="TreeGrafter"/>
</dbReference>
<dbReference type="PANTHER" id="PTHR13268:SF0">
    <property type="entry name" value="BCAS3 MICROTUBULE ASSOCIATED CELL MIGRATION FACTOR"/>
    <property type="match status" value="1"/>
</dbReference>
<feature type="compositionally biased region" description="Polar residues" evidence="1">
    <location>
        <begin position="181"/>
        <end position="195"/>
    </location>
</feature>
<evidence type="ECO:0000256" key="1">
    <source>
        <dbReference type="SAM" id="MobiDB-lite"/>
    </source>
</evidence>
<evidence type="ECO:0000259" key="2">
    <source>
        <dbReference type="Pfam" id="PF12490"/>
    </source>
</evidence>
<feature type="region of interest" description="Disordered" evidence="1">
    <location>
        <begin position="160"/>
        <end position="199"/>
    </location>
</feature>
<dbReference type="InterPro" id="IPR022175">
    <property type="entry name" value="BCAS3_dom"/>
</dbReference>
<evidence type="ECO:0000313" key="3">
    <source>
        <dbReference type="EMBL" id="JAD80408.1"/>
    </source>
</evidence>
<reference evidence="3" key="1">
    <citation type="submission" date="2014-09" db="EMBL/GenBank/DDBJ databases">
        <authorList>
            <person name="Magalhaes I.L.F."/>
            <person name="Oliveira U."/>
            <person name="Santos F.R."/>
            <person name="Vidigal T.H.D.A."/>
            <person name="Brescovit A.D."/>
            <person name="Santos A.J."/>
        </authorList>
    </citation>
    <scope>NUCLEOTIDE SEQUENCE</scope>
    <source>
        <tissue evidence="3">Shoot tissue taken approximately 20 cm above the soil surface</tissue>
    </source>
</reference>
<feature type="compositionally biased region" description="Polar residues" evidence="1">
    <location>
        <begin position="160"/>
        <end position="173"/>
    </location>
</feature>
<feature type="domain" description="BCAS3" evidence="2">
    <location>
        <begin position="2"/>
        <end position="82"/>
    </location>
</feature>
<protein>
    <recommendedName>
        <fullName evidence="2">BCAS3 domain-containing protein</fullName>
    </recommendedName>
</protein>
<accession>A0A0A9D155</accession>